<organism evidence="2 3">
    <name type="scientific">Prymnesium parvum</name>
    <name type="common">Toxic golden alga</name>
    <dbReference type="NCBI Taxonomy" id="97485"/>
    <lineage>
        <taxon>Eukaryota</taxon>
        <taxon>Haptista</taxon>
        <taxon>Haptophyta</taxon>
        <taxon>Prymnesiophyceae</taxon>
        <taxon>Prymnesiales</taxon>
        <taxon>Prymnesiaceae</taxon>
        <taxon>Prymnesium</taxon>
    </lineage>
</organism>
<proteinExistence type="predicted"/>
<feature type="domain" description="GSCFA" evidence="1">
    <location>
        <begin position="159"/>
        <end position="447"/>
    </location>
</feature>
<keyword evidence="3" id="KW-1185">Reference proteome</keyword>
<evidence type="ECO:0000313" key="3">
    <source>
        <dbReference type="Proteomes" id="UP001515480"/>
    </source>
</evidence>
<protein>
    <recommendedName>
        <fullName evidence="1">GSCFA domain-containing protein</fullName>
    </recommendedName>
</protein>
<reference evidence="2 3" key="1">
    <citation type="journal article" date="2024" name="Science">
        <title>Giant polyketide synthase enzymes in the biosynthesis of giant marine polyether toxins.</title>
        <authorList>
            <person name="Fallon T.R."/>
            <person name="Shende V.V."/>
            <person name="Wierzbicki I.H."/>
            <person name="Pendleton A.L."/>
            <person name="Watervoot N.F."/>
            <person name="Auber R.P."/>
            <person name="Gonzalez D.J."/>
            <person name="Wisecaver J.H."/>
            <person name="Moore B.S."/>
        </authorList>
    </citation>
    <scope>NUCLEOTIDE SEQUENCE [LARGE SCALE GENOMIC DNA]</scope>
    <source>
        <strain evidence="2 3">12B1</strain>
    </source>
</reference>
<dbReference type="EMBL" id="JBGBPQ010000001">
    <property type="protein sequence ID" value="KAL1530027.1"/>
    <property type="molecule type" value="Genomic_DNA"/>
</dbReference>
<name>A0AB34KA20_PRYPA</name>
<dbReference type="Proteomes" id="UP001515480">
    <property type="component" value="Unassembled WGS sequence"/>
</dbReference>
<dbReference type="Pfam" id="PF08885">
    <property type="entry name" value="GSCFA"/>
    <property type="match status" value="1"/>
</dbReference>
<sequence>MDEAEAVGVALLLRGAATTIQTSLVKKLQATLPDGVVSLDKSGHQVQDEVLQLALLTRGERPTPEASRELIASIRAWKTNGQVASFLQFWEQLSLMAGVHATGAGNEVHTTWIDWYRGPSSCARYLPSLRTLRQPAALEEFVLQGWAPSAPLIGHTCLVTALGSCFADEIRIWLRARGFRVNEDFRQGMAYPHAEDSIVPLLQCSAGLVNTFVLLQQFEWAFEGKVFDDDLWWGSRGQVVLPTEDARRRTRAMFESSKLFVITLGLAEIWFQKKGREVPTSSTSGRSDESGKRQQEDVLWRAIPSHKFDPRRHGFRVSSVDENLTNLRRIVDIIHRHNPGASIVFTLSPVPLSATFRGVSCVTANSVSKSILRVAVDELLREKGVGIVSASSVGSCPSSHSEDSARTQGQLYYWPAYEMIKEAFAEPYLDDGRHVKPEVVQKVLSLFGKYYCREASSSDGYIKPAFKLGNSTFRHAAEQRRLDAELPPIVPSTPCLHAEIAHVQSLKLDKAKPT</sequence>
<gene>
    <name evidence="2" type="ORF">AB1Y20_000952</name>
</gene>
<evidence type="ECO:0000259" key="1">
    <source>
        <dbReference type="Pfam" id="PF08885"/>
    </source>
</evidence>
<accession>A0AB34KA20</accession>
<dbReference type="InterPro" id="IPR014982">
    <property type="entry name" value="GSCFA"/>
</dbReference>
<evidence type="ECO:0000313" key="2">
    <source>
        <dbReference type="EMBL" id="KAL1530027.1"/>
    </source>
</evidence>
<dbReference type="AlphaFoldDB" id="A0AB34KA20"/>
<comment type="caution">
    <text evidence="2">The sequence shown here is derived from an EMBL/GenBank/DDBJ whole genome shotgun (WGS) entry which is preliminary data.</text>
</comment>